<feature type="transmembrane region" description="Helical" evidence="1">
    <location>
        <begin position="202"/>
        <end position="222"/>
    </location>
</feature>
<feature type="transmembrane region" description="Helical" evidence="1">
    <location>
        <begin position="66"/>
        <end position="93"/>
    </location>
</feature>
<evidence type="ECO:0000313" key="4">
    <source>
        <dbReference type="EMBL" id="NKW41758.1"/>
    </source>
</evidence>
<sequence>MTPRHPSLARAVPSLYSLVLAVLILGPLLGPGYLLLRDAVSTPRSYVTDSALGLTDAAARAVPQDWLIAVLSSVVDGGVVVKAILVAALWLAGWGAARMVAVLLPGVGLGPQLVASTVMLWNPYVAERLLQGHWSLLTGYAALPWVVCAAVAIRRGLPGGWAALTLCLAAAGLTPTGAILAAVLAAALLVRLSGSWDYRKGARAACCLLALFLAASAPWLAATVLSGGGGTSDPAGVAAFAARAEPGLGTIGSLAGLGGVWNSTAVPGSRTSLWALAGTALLLVVVACGLPALWRRRRHPVIGTLAVLAGLAVLLPALGATGWGLSVGEWAVVHVPGAGLLRDSQKWVALAAPLYALAAAAGVRALSKRVSVPGAVPVAAIAAVVLALPDLVWGVAGALKPVQYPPAWRQVAQHLELSKEAGDVAVLPAGMFRRFPYSGDAPVLDPAPRILPRDVLQTGQLVVGQAATVGGEGARATRVEQFLLAGAGPQSLAEEDVRWVLVERTTPGPLGDAQRTLDQLEPIFADDELALYRVPGGIPPDPRDGRGEALAAHLLWAALLAGGGLGVLQARRRRRRGFDAGDQPRHVPSRG</sequence>
<dbReference type="AlphaFoldDB" id="A0A9Q2US19"/>
<feature type="transmembrane region" description="Helical" evidence="1">
    <location>
        <begin position="99"/>
        <end position="122"/>
    </location>
</feature>
<dbReference type="Proteomes" id="UP000608063">
    <property type="component" value="Unassembled WGS sequence"/>
</dbReference>
<name>A0A9Q2US19_RHOHA</name>
<proteinExistence type="predicted"/>
<keyword evidence="1" id="KW-0472">Membrane</keyword>
<feature type="transmembrane region" description="Helical" evidence="1">
    <location>
        <begin position="549"/>
        <end position="568"/>
    </location>
</feature>
<evidence type="ECO:0000313" key="2">
    <source>
        <dbReference type="EMBL" id="MBM4566292.1"/>
    </source>
</evidence>
<feature type="transmembrane region" description="Helical" evidence="1">
    <location>
        <begin position="301"/>
        <end position="327"/>
    </location>
</feature>
<evidence type="ECO:0000256" key="1">
    <source>
        <dbReference type="SAM" id="Phobius"/>
    </source>
</evidence>
<reference evidence="2" key="1">
    <citation type="submission" date="2019-11" db="EMBL/GenBank/DDBJ databases">
        <title>Spread of Macrolides and rifampicin resistant Rhodococcus equi in clinical isolates in the USA.</title>
        <authorList>
            <person name="Alvarez-Narvaez S."/>
            <person name="Huber L."/>
            <person name="Cohen N.D."/>
            <person name="Slovis N."/>
            <person name="Greiter M."/>
            <person name="Giguere S."/>
            <person name="Hart K."/>
        </authorList>
    </citation>
    <scope>NUCLEOTIDE SEQUENCE</scope>
    <source>
        <strain evidence="2">Lh_17</strain>
    </source>
</reference>
<dbReference type="EMBL" id="WVDC01000004">
    <property type="protein sequence ID" value="NKW41758.1"/>
    <property type="molecule type" value="Genomic_DNA"/>
</dbReference>
<gene>
    <name evidence="2" type="ORF">GS441_12840</name>
    <name evidence="3" type="ORF">GS882_13475</name>
    <name evidence="4" type="ORF">GS947_09045</name>
</gene>
<accession>A0A9Q2US19</accession>
<protein>
    <submittedName>
        <fullName evidence="2">Uncharacterized protein</fullName>
    </submittedName>
</protein>
<evidence type="ECO:0000313" key="3">
    <source>
        <dbReference type="EMBL" id="NKT79114.1"/>
    </source>
</evidence>
<reference evidence="3" key="2">
    <citation type="journal article" date="2020" name="Environ. Microbiol.">
        <title>The novel and transferable erm(51) gene confers Macrolides, Lincosamides, and Streptogramins B (MLSB) resistance to clonal Rhodococcus equi in the environment.</title>
        <authorList>
            <person name="Huber L."/>
            <person name="Giguere S."/>
            <person name="Slovis N.M."/>
            <person name="Alvarez-Narvaez S."/>
            <person name="Hart K.A."/>
            <person name="Greiter M."/>
            <person name="Morris E.R.A."/>
            <person name="Cohen N.D."/>
        </authorList>
    </citation>
    <scope>NUCLEOTIDE SEQUENCE</scope>
    <source>
        <strain evidence="3">Lh_116_1</strain>
        <strain evidence="4">Lh_16_1</strain>
    </source>
</reference>
<comment type="caution">
    <text evidence="2">The sequence shown here is derived from an EMBL/GenBank/DDBJ whole genome shotgun (WGS) entry which is preliminary data.</text>
</comment>
<keyword evidence="1" id="KW-1133">Transmembrane helix</keyword>
<feature type="transmembrane region" description="Helical" evidence="1">
    <location>
        <begin position="15"/>
        <end position="36"/>
    </location>
</feature>
<evidence type="ECO:0000313" key="5">
    <source>
        <dbReference type="Proteomes" id="UP000808906"/>
    </source>
</evidence>
<feature type="transmembrane region" description="Helical" evidence="1">
    <location>
        <begin position="347"/>
        <end position="366"/>
    </location>
</feature>
<dbReference type="EMBL" id="WVBC01000030">
    <property type="protein sequence ID" value="NKT79114.1"/>
    <property type="molecule type" value="Genomic_DNA"/>
</dbReference>
<feature type="transmembrane region" description="Helical" evidence="1">
    <location>
        <begin position="273"/>
        <end position="294"/>
    </location>
</feature>
<keyword evidence="1" id="KW-0812">Transmembrane</keyword>
<dbReference type="EMBL" id="WUXR01000006">
    <property type="protein sequence ID" value="MBM4566292.1"/>
    <property type="molecule type" value="Genomic_DNA"/>
</dbReference>
<feature type="transmembrane region" description="Helical" evidence="1">
    <location>
        <begin position="378"/>
        <end position="399"/>
    </location>
</feature>
<dbReference type="Proteomes" id="UP000603463">
    <property type="component" value="Unassembled WGS sequence"/>
</dbReference>
<feature type="transmembrane region" description="Helical" evidence="1">
    <location>
        <begin position="134"/>
        <end position="153"/>
    </location>
</feature>
<dbReference type="RefSeq" id="WP_084962718.1">
    <property type="nucleotide sequence ID" value="NZ_AP024181.1"/>
</dbReference>
<organism evidence="2 5">
    <name type="scientific">Rhodococcus hoagii</name>
    <name type="common">Corynebacterium equii</name>
    <dbReference type="NCBI Taxonomy" id="43767"/>
    <lineage>
        <taxon>Bacteria</taxon>
        <taxon>Bacillati</taxon>
        <taxon>Actinomycetota</taxon>
        <taxon>Actinomycetes</taxon>
        <taxon>Mycobacteriales</taxon>
        <taxon>Nocardiaceae</taxon>
        <taxon>Prescottella</taxon>
    </lineage>
</organism>
<feature type="transmembrane region" description="Helical" evidence="1">
    <location>
        <begin position="159"/>
        <end position="190"/>
    </location>
</feature>
<dbReference type="Proteomes" id="UP000808906">
    <property type="component" value="Unassembled WGS sequence"/>
</dbReference>